<dbReference type="Gene3D" id="3.20.180.10">
    <property type="entry name" value="PNP-oxidase-like"/>
    <property type="match status" value="1"/>
</dbReference>
<proteinExistence type="predicted"/>
<dbReference type="SUPFAM" id="SSF50475">
    <property type="entry name" value="FMN-binding split barrel"/>
    <property type="match status" value="1"/>
</dbReference>
<organism evidence="2 3">
    <name type="scientific">Almyronema epifaneia S1</name>
    <dbReference type="NCBI Taxonomy" id="2991925"/>
    <lineage>
        <taxon>Bacteria</taxon>
        <taxon>Bacillati</taxon>
        <taxon>Cyanobacteriota</taxon>
        <taxon>Cyanophyceae</taxon>
        <taxon>Nodosilineales</taxon>
        <taxon>Nodosilineaceae</taxon>
        <taxon>Almyronema</taxon>
        <taxon>Almyronema epifaneia</taxon>
    </lineage>
</organism>
<dbReference type="Pfam" id="PF10615">
    <property type="entry name" value="DUF2470"/>
    <property type="match status" value="1"/>
</dbReference>
<gene>
    <name evidence="2" type="ORF">ACFVKH_10610</name>
</gene>
<dbReference type="PANTHER" id="PTHR37783:SF1">
    <property type="entry name" value="MEMBRANE PROTEIN, PUTATIVE (AFU_ORTHOLOGUE AFUA_1G04315)-RELATED"/>
    <property type="match status" value="1"/>
</dbReference>
<evidence type="ECO:0000313" key="3">
    <source>
        <dbReference type="Proteomes" id="UP001600165"/>
    </source>
</evidence>
<evidence type="ECO:0000313" key="2">
    <source>
        <dbReference type="EMBL" id="MFE4106729.1"/>
    </source>
</evidence>
<dbReference type="InterPro" id="IPR019595">
    <property type="entry name" value="DUF2470"/>
</dbReference>
<sequence length="97" mass="10363">MSEAISAAISDRICKHMNKDHADAVLVYAQIFGGMQAATAASMDSIDAQGMNLTAQVAGEALPVRVEFDHSLENAQDAHHTLVEMLKQVQATPNNAQ</sequence>
<dbReference type="InterPro" id="IPR037119">
    <property type="entry name" value="Haem_oxidase_HugZ-like_sf"/>
</dbReference>
<name>A0ABW6IEW7_9CYAN</name>
<dbReference type="PANTHER" id="PTHR37783">
    <property type="entry name" value="MEMBRANE PROTEIN, PUTATIVE (AFU_ORTHOLOGUE AFUA_1G04315)-RELATED"/>
    <property type="match status" value="1"/>
</dbReference>
<accession>A0ABW6IEW7</accession>
<dbReference type="EMBL" id="JBHZOL010000071">
    <property type="protein sequence ID" value="MFE4106729.1"/>
    <property type="molecule type" value="Genomic_DNA"/>
</dbReference>
<protein>
    <submittedName>
        <fullName evidence="2">DUF2470 domain-containing protein</fullName>
    </submittedName>
</protein>
<comment type="caution">
    <text evidence="2">The sequence shown here is derived from an EMBL/GenBank/DDBJ whole genome shotgun (WGS) entry which is preliminary data.</text>
</comment>
<keyword evidence="3" id="KW-1185">Reference proteome</keyword>
<dbReference type="Proteomes" id="UP001600165">
    <property type="component" value="Unassembled WGS sequence"/>
</dbReference>
<feature type="domain" description="DUF2470" evidence="1">
    <location>
        <begin position="10"/>
        <end position="85"/>
    </location>
</feature>
<dbReference type="RefSeq" id="WP_377964765.1">
    <property type="nucleotide sequence ID" value="NZ_JBHZOL010000071.1"/>
</dbReference>
<reference evidence="2 3" key="1">
    <citation type="submission" date="2024-10" db="EMBL/GenBank/DDBJ databases">
        <authorList>
            <person name="Ratan Roy A."/>
            <person name="Morales Sandoval P.H."/>
            <person name="De Los Santos Villalobos S."/>
            <person name="Chakraborty S."/>
            <person name="Mukherjee J."/>
        </authorList>
    </citation>
    <scope>NUCLEOTIDE SEQUENCE [LARGE SCALE GENOMIC DNA]</scope>
    <source>
        <strain evidence="2 3">S1</strain>
    </source>
</reference>
<evidence type="ECO:0000259" key="1">
    <source>
        <dbReference type="Pfam" id="PF10615"/>
    </source>
</evidence>